<feature type="transmembrane region" description="Helical" evidence="7">
    <location>
        <begin position="333"/>
        <end position="352"/>
    </location>
</feature>
<feature type="transmembrane region" description="Helical" evidence="7">
    <location>
        <begin position="77"/>
        <end position="96"/>
    </location>
</feature>
<keyword evidence="4 6" id="KW-0862">Zinc</keyword>
<accession>A0ABR5AKC0</accession>
<keyword evidence="7" id="KW-0812">Transmembrane</keyword>
<keyword evidence="7" id="KW-1133">Transmembrane helix</keyword>
<keyword evidence="11" id="KW-1185">Reference proteome</keyword>
<feature type="transmembrane region" description="Helical" evidence="7">
    <location>
        <begin position="179"/>
        <end position="201"/>
    </location>
</feature>
<feature type="domain" description="Peptidase M48" evidence="8">
    <location>
        <begin position="212"/>
        <end position="417"/>
    </location>
</feature>
<dbReference type="InterPro" id="IPR027057">
    <property type="entry name" value="CAXX_Prtase_1"/>
</dbReference>
<keyword evidence="3 6" id="KW-0378">Hydrolase</keyword>
<evidence type="ECO:0000259" key="8">
    <source>
        <dbReference type="Pfam" id="PF01435"/>
    </source>
</evidence>
<evidence type="ECO:0000256" key="1">
    <source>
        <dbReference type="ARBA" id="ARBA00022670"/>
    </source>
</evidence>
<keyword evidence="1 6" id="KW-0645">Protease</keyword>
<reference evidence="10 11" key="1">
    <citation type="submission" date="2014-12" db="EMBL/GenBank/DDBJ databases">
        <title>Draft genome sequence of Paenibacillus kamchatkensis strain B-2647.</title>
        <authorList>
            <person name="Karlyshev A.V."/>
            <person name="Kudryashova E.B."/>
        </authorList>
    </citation>
    <scope>NUCLEOTIDE SEQUENCE [LARGE SCALE GENOMIC DNA]</scope>
    <source>
        <strain evidence="10 11">VKM B-2647</strain>
    </source>
</reference>
<evidence type="ECO:0008006" key="12">
    <source>
        <dbReference type="Google" id="ProtNLM"/>
    </source>
</evidence>
<name>A0ABR5AKC0_9BACL</name>
<comment type="cofactor">
    <cofactor evidence="6">
        <name>Zn(2+)</name>
        <dbReference type="ChEBI" id="CHEBI:29105"/>
    </cofactor>
    <text evidence="6">Binds 1 zinc ion per subunit.</text>
</comment>
<evidence type="ECO:0000313" key="10">
    <source>
        <dbReference type="EMBL" id="KIL41421.1"/>
    </source>
</evidence>
<dbReference type="Gene3D" id="3.30.2010.10">
    <property type="entry name" value="Metalloproteases ('zincins'), catalytic domain"/>
    <property type="match status" value="1"/>
</dbReference>
<feature type="transmembrane region" description="Helical" evidence="7">
    <location>
        <begin position="292"/>
        <end position="313"/>
    </location>
</feature>
<organism evidence="10 11">
    <name type="scientific">Gordoniibacillus kamchatkensis</name>
    <dbReference type="NCBI Taxonomy" id="1590651"/>
    <lineage>
        <taxon>Bacteria</taxon>
        <taxon>Bacillati</taxon>
        <taxon>Bacillota</taxon>
        <taxon>Bacilli</taxon>
        <taxon>Bacillales</taxon>
        <taxon>Paenibacillaceae</taxon>
        <taxon>Gordoniibacillus</taxon>
    </lineage>
</organism>
<comment type="similarity">
    <text evidence="6">Belongs to the peptidase M48 family.</text>
</comment>
<dbReference type="PANTHER" id="PTHR10120">
    <property type="entry name" value="CAAX PRENYL PROTEASE 1"/>
    <property type="match status" value="1"/>
</dbReference>
<evidence type="ECO:0000256" key="5">
    <source>
        <dbReference type="ARBA" id="ARBA00023049"/>
    </source>
</evidence>
<keyword evidence="7" id="KW-0472">Membrane</keyword>
<evidence type="ECO:0000259" key="9">
    <source>
        <dbReference type="Pfam" id="PF16491"/>
    </source>
</evidence>
<evidence type="ECO:0000256" key="2">
    <source>
        <dbReference type="ARBA" id="ARBA00022723"/>
    </source>
</evidence>
<dbReference type="Pfam" id="PF01435">
    <property type="entry name" value="Peptidase_M48"/>
    <property type="match status" value="1"/>
</dbReference>
<dbReference type="Pfam" id="PF16491">
    <property type="entry name" value="Peptidase_M48_N"/>
    <property type="match status" value="1"/>
</dbReference>
<feature type="transmembrane region" description="Helical" evidence="7">
    <location>
        <begin position="108"/>
        <end position="132"/>
    </location>
</feature>
<dbReference type="EMBL" id="JXAK01000009">
    <property type="protein sequence ID" value="KIL41421.1"/>
    <property type="molecule type" value="Genomic_DNA"/>
</dbReference>
<dbReference type="InterPro" id="IPR032456">
    <property type="entry name" value="Peptidase_M48_N"/>
</dbReference>
<evidence type="ECO:0000313" key="11">
    <source>
        <dbReference type="Proteomes" id="UP000031967"/>
    </source>
</evidence>
<sequence length="420" mass="46877">MNTSGRRFIRYYSLGLLLYAVAIAVYVIATKANNVPEGVQGTAADPRTFMNTRQLADSEIYSAWRNWLFFIGYPWEWGVYVVLLFSGAAASFARWLRAKVPAAVWRFPLYVLSIAFVVFVAGLPWRIAAYLLSRGYGITTQPFWGWLRDKAVAFGVNGLATVAAAAAAVWLLQSGGRWWLKLWLLSVPFTLFLMVVQPVVIDPLIDKFSRLEDPALERDILELAARAGVPADRVYEVHMAGKTNALNAYVTGIGPTLRIVLWDTTLRKLNRDEVLQVMAHEIGHYARHHLEWSTAGAVGSSFALLWIGGRLLVWAHARWKKVWGIERLGDMAVVPVLLLLVSVLSFVTLPFANAVSRQAEHAADDFALRLIGSGKAAVTMNQKLAAATLDIVDPPLLVHVFRDNHPKDMERIHDADTYRP</sequence>
<protein>
    <recommendedName>
        <fullName evidence="12">Peptidase M48</fullName>
    </recommendedName>
</protein>
<gene>
    <name evidence="10" type="ORF">SD70_07175</name>
</gene>
<dbReference type="InterPro" id="IPR001915">
    <property type="entry name" value="Peptidase_M48"/>
</dbReference>
<evidence type="ECO:0000256" key="6">
    <source>
        <dbReference type="RuleBase" id="RU003983"/>
    </source>
</evidence>
<feature type="transmembrane region" description="Helical" evidence="7">
    <location>
        <begin position="12"/>
        <end position="29"/>
    </location>
</feature>
<feature type="transmembrane region" description="Helical" evidence="7">
    <location>
        <begin position="152"/>
        <end position="172"/>
    </location>
</feature>
<dbReference type="RefSeq" id="WP_041046933.1">
    <property type="nucleotide sequence ID" value="NZ_JXAK01000009.1"/>
</dbReference>
<evidence type="ECO:0000256" key="3">
    <source>
        <dbReference type="ARBA" id="ARBA00022801"/>
    </source>
</evidence>
<dbReference type="CDD" id="cd07343">
    <property type="entry name" value="M48A_Zmpste24p_like"/>
    <property type="match status" value="1"/>
</dbReference>
<feature type="domain" description="CAAX prenyl protease 1 N-terminal" evidence="9">
    <location>
        <begin position="48"/>
        <end position="207"/>
    </location>
</feature>
<keyword evidence="2" id="KW-0479">Metal-binding</keyword>
<proteinExistence type="inferred from homology"/>
<evidence type="ECO:0000256" key="7">
    <source>
        <dbReference type="SAM" id="Phobius"/>
    </source>
</evidence>
<dbReference type="Proteomes" id="UP000031967">
    <property type="component" value="Unassembled WGS sequence"/>
</dbReference>
<evidence type="ECO:0000256" key="4">
    <source>
        <dbReference type="ARBA" id="ARBA00022833"/>
    </source>
</evidence>
<keyword evidence="5 6" id="KW-0482">Metalloprotease</keyword>
<comment type="caution">
    <text evidence="10">The sequence shown here is derived from an EMBL/GenBank/DDBJ whole genome shotgun (WGS) entry which is preliminary data.</text>
</comment>